<comment type="caution">
    <text evidence="2">The sequence shown here is derived from an EMBL/GenBank/DDBJ whole genome shotgun (WGS) entry which is preliminary data.</text>
</comment>
<sequence>MSVSINSNYTNLYGSWNTANMTTTSTSNSQQTASNSQPAFGDYLQLATNNQENSSGNYDSNSTDKTSLTTEQKTAYLETMLKRIQSTDTSDSSNLPEGLQTALSTVTDLLSNFDASSSSEEEISNLFTSVTETLEKAKPSQAEIQANGMTPPPPPPINSSTAQSKETTTETNTELSIDQMKEFISNLINTLNSDSDSTESIIDSLGTNLTDQLSEYDETTATNTEVQALFENLIKQLEESQQNTQTATSSESNSTAAFPNSIQMTGASLPPFNWKPNNSTASTTQSNTYSSSVQL</sequence>
<dbReference type="Proteomes" id="UP000233375">
    <property type="component" value="Unassembled WGS sequence"/>
</dbReference>
<proteinExistence type="predicted"/>
<feature type="compositionally biased region" description="Low complexity" evidence="1">
    <location>
        <begin position="239"/>
        <end position="257"/>
    </location>
</feature>
<evidence type="ECO:0000313" key="2">
    <source>
        <dbReference type="EMBL" id="PKG24599.1"/>
    </source>
</evidence>
<feature type="region of interest" description="Disordered" evidence="1">
    <location>
        <begin position="49"/>
        <end position="68"/>
    </location>
</feature>
<evidence type="ECO:0000256" key="1">
    <source>
        <dbReference type="SAM" id="MobiDB-lite"/>
    </source>
</evidence>
<keyword evidence="3" id="KW-1185">Reference proteome</keyword>
<dbReference type="RefSeq" id="WP_101175936.1">
    <property type="nucleotide sequence ID" value="NZ_PISE01000011.1"/>
</dbReference>
<organism evidence="2 3">
    <name type="scientific">Niallia nealsonii</name>
    <dbReference type="NCBI Taxonomy" id="115979"/>
    <lineage>
        <taxon>Bacteria</taxon>
        <taxon>Bacillati</taxon>
        <taxon>Bacillota</taxon>
        <taxon>Bacilli</taxon>
        <taxon>Bacillales</taxon>
        <taxon>Bacillaceae</taxon>
        <taxon>Niallia</taxon>
    </lineage>
</organism>
<feature type="region of interest" description="Disordered" evidence="1">
    <location>
        <begin position="144"/>
        <end position="173"/>
    </location>
</feature>
<dbReference type="EMBL" id="PISE01000011">
    <property type="protein sequence ID" value="PKG24599.1"/>
    <property type="molecule type" value="Genomic_DNA"/>
</dbReference>
<feature type="compositionally biased region" description="Polar residues" evidence="1">
    <location>
        <begin position="158"/>
        <end position="173"/>
    </location>
</feature>
<protein>
    <submittedName>
        <fullName evidence="2">Uncharacterized protein</fullName>
    </submittedName>
</protein>
<feature type="compositionally biased region" description="Low complexity" evidence="1">
    <location>
        <begin position="277"/>
        <end position="295"/>
    </location>
</feature>
<evidence type="ECO:0000313" key="3">
    <source>
        <dbReference type="Proteomes" id="UP000233375"/>
    </source>
</evidence>
<feature type="region of interest" description="Disordered" evidence="1">
    <location>
        <begin position="239"/>
        <end position="295"/>
    </location>
</feature>
<dbReference type="AlphaFoldDB" id="A0A2N0Z535"/>
<accession>A0A2N0Z535</accession>
<reference evidence="2 3" key="1">
    <citation type="journal article" date="2003" name="Int. J. Syst. Evol. Microbiol.">
        <title>Bacillus nealsonii sp. nov., isolated from a spacecraft-assembly facility, whose spores are gamma-radiation resistant.</title>
        <authorList>
            <person name="Venkateswaran K."/>
            <person name="Kempf M."/>
            <person name="Chen F."/>
            <person name="Satomi M."/>
            <person name="Nicholson W."/>
            <person name="Kern R."/>
        </authorList>
    </citation>
    <scope>NUCLEOTIDE SEQUENCE [LARGE SCALE GENOMIC DNA]</scope>
    <source>
        <strain evidence="2 3">FO-92</strain>
    </source>
</reference>
<gene>
    <name evidence="2" type="ORF">CWS01_04870</name>
</gene>
<name>A0A2N0Z535_9BACI</name>